<organism evidence="2 3">
    <name type="scientific">Chryseobacterium turcicum</name>
    <dbReference type="NCBI Taxonomy" id="2898076"/>
    <lineage>
        <taxon>Bacteria</taxon>
        <taxon>Pseudomonadati</taxon>
        <taxon>Bacteroidota</taxon>
        <taxon>Flavobacteriia</taxon>
        <taxon>Flavobacteriales</taxon>
        <taxon>Weeksellaceae</taxon>
        <taxon>Chryseobacterium group</taxon>
        <taxon>Chryseobacterium</taxon>
    </lineage>
</organism>
<sequence length="555" mass="63463">MGQTFVYNTGNPQLSEQGELKFTFGVFFDGTRNNLKNTEIRKKVQGKGEFGLIAATDEEKEIFEKYAKDDNSFGNDFTNVARKYMCTLRDTYSLYVEGIATIDKNDDEGEGFKYGRGTTGVIGKVRIGCTALAKEVKKSIDSSESKKKIKSIELTIDIFGFSRGAAAARNFAYNLQLGAYAPKSYYPPVQGASRIDVDHPTSEFQSVEQWWLKDGLLPKFGHLGTSLLEAGVEREIIDSMTVDVRFIGVYDTVASYDPTCLLLPNFKKKVGELHLHELGSPRKAVHFTATDEHRENFSLTRFLPVKLHTGIEKNFPGVHSDVGGSYNHDALSATEISQNYYQPDPAEGFTEREMVWLEKARFKNSLLPFRNELIGQGWFKKEQLEMSASLNYKSFVGSFYVLKGTRNLYRGYSFIPLHFMCDYALPYLNEEKQNLLQSKIMSDYALNDSFLDQVKAYMKEHIIDKNENWSLKKYFNYEDDEIDSTKDDDNKSSDEVKDEITTPTVLLEEVKIISYKSDILLRKLRNRYLHRSAKLNSLMDDLAYSPAENRKRMEF</sequence>
<accession>A0A9Q3V1A3</accession>
<dbReference type="Pfam" id="PF09994">
    <property type="entry name" value="T6SS_Tle1-like_cat"/>
    <property type="match status" value="1"/>
</dbReference>
<gene>
    <name evidence="2" type="ORF">LO744_03850</name>
</gene>
<dbReference type="InterPro" id="IPR018712">
    <property type="entry name" value="Tle1-like_cat"/>
</dbReference>
<dbReference type="AlphaFoldDB" id="A0A9Q3V1A3"/>
<comment type="caution">
    <text evidence="2">The sequence shown here is derived from an EMBL/GenBank/DDBJ whole genome shotgun (WGS) entry which is preliminary data.</text>
</comment>
<evidence type="ECO:0000259" key="1">
    <source>
        <dbReference type="Pfam" id="PF09994"/>
    </source>
</evidence>
<dbReference type="EMBL" id="JAJNAY010000001">
    <property type="protein sequence ID" value="MCD1115996.1"/>
    <property type="molecule type" value="Genomic_DNA"/>
</dbReference>
<name>A0A9Q3V1A3_9FLAO</name>
<protein>
    <submittedName>
        <fullName evidence="2">DUF2235 domain-containing protein</fullName>
    </submittedName>
</protein>
<keyword evidence="3" id="KW-1185">Reference proteome</keyword>
<dbReference type="PANTHER" id="PTHR33840:SF1">
    <property type="entry name" value="TLE1 PHOSPHOLIPASE DOMAIN-CONTAINING PROTEIN"/>
    <property type="match status" value="1"/>
</dbReference>
<proteinExistence type="predicted"/>
<dbReference type="PANTHER" id="PTHR33840">
    <property type="match status" value="1"/>
</dbReference>
<evidence type="ECO:0000313" key="2">
    <source>
        <dbReference type="EMBL" id="MCD1115996.1"/>
    </source>
</evidence>
<dbReference type="Proteomes" id="UP001108025">
    <property type="component" value="Unassembled WGS sequence"/>
</dbReference>
<reference evidence="2" key="1">
    <citation type="submission" date="2021-11" db="EMBL/GenBank/DDBJ databases">
        <title>Description of novel Chryseobacterium species.</title>
        <authorList>
            <person name="Saticioglu I.B."/>
            <person name="Ay H."/>
            <person name="Altun S."/>
            <person name="Duman M."/>
        </authorList>
    </citation>
    <scope>NUCLEOTIDE SEQUENCE</scope>
    <source>
        <strain evidence="2">C-17</strain>
    </source>
</reference>
<feature type="domain" description="T6SS Phospholipase effector Tle1-like catalytic" evidence="1">
    <location>
        <begin position="156"/>
        <end position="330"/>
    </location>
</feature>
<dbReference type="RefSeq" id="WP_230667259.1">
    <property type="nucleotide sequence ID" value="NZ_JAJNAY010000001.1"/>
</dbReference>
<evidence type="ECO:0000313" key="3">
    <source>
        <dbReference type="Proteomes" id="UP001108025"/>
    </source>
</evidence>